<reference evidence="3" key="2">
    <citation type="journal article" date="2015" name="Fish Shellfish Immunol.">
        <title>Early steps in the European eel (Anguilla anguilla)-Vibrio vulnificus interaction in the gills: Role of the RtxA13 toxin.</title>
        <authorList>
            <person name="Callol A."/>
            <person name="Pajuelo D."/>
            <person name="Ebbesson L."/>
            <person name="Teles M."/>
            <person name="MacKenzie S."/>
            <person name="Amaro C."/>
        </authorList>
    </citation>
    <scope>NUCLEOTIDE SEQUENCE</scope>
</reference>
<feature type="chain" id="PRO_5002435245" description="Ig-like domain-containing protein" evidence="1">
    <location>
        <begin position="22"/>
        <end position="91"/>
    </location>
</feature>
<keyword evidence="1" id="KW-0732">Signal</keyword>
<feature type="signal peptide" evidence="1">
    <location>
        <begin position="1"/>
        <end position="21"/>
    </location>
</feature>
<dbReference type="InterPro" id="IPR007110">
    <property type="entry name" value="Ig-like_dom"/>
</dbReference>
<organism evidence="3">
    <name type="scientific">Anguilla anguilla</name>
    <name type="common">European freshwater eel</name>
    <name type="synonym">Muraena anguilla</name>
    <dbReference type="NCBI Taxonomy" id="7936"/>
    <lineage>
        <taxon>Eukaryota</taxon>
        <taxon>Metazoa</taxon>
        <taxon>Chordata</taxon>
        <taxon>Craniata</taxon>
        <taxon>Vertebrata</taxon>
        <taxon>Euteleostomi</taxon>
        <taxon>Actinopterygii</taxon>
        <taxon>Neopterygii</taxon>
        <taxon>Teleostei</taxon>
        <taxon>Anguilliformes</taxon>
        <taxon>Anguillidae</taxon>
        <taxon>Anguilla</taxon>
    </lineage>
</organism>
<sequence>MQANRGVTLILLSLMTRLGSPKDVLTLQPNRPLFFTGETVTLRCSGRHSDIMNSDGPDMNQIFGWTSTHPRITSTPSYLLLKPTVVYTCVC</sequence>
<dbReference type="EMBL" id="GBXM01001946">
    <property type="protein sequence ID" value="JAI06632.1"/>
    <property type="molecule type" value="Transcribed_RNA"/>
</dbReference>
<evidence type="ECO:0000313" key="3">
    <source>
        <dbReference type="EMBL" id="JAI06632.1"/>
    </source>
</evidence>
<proteinExistence type="predicted"/>
<accession>A0A0E9XW38</accession>
<name>A0A0E9XW38_ANGAN</name>
<evidence type="ECO:0000256" key="1">
    <source>
        <dbReference type="SAM" id="SignalP"/>
    </source>
</evidence>
<reference evidence="3" key="1">
    <citation type="submission" date="2014-11" db="EMBL/GenBank/DDBJ databases">
        <authorList>
            <person name="Amaro Gonzalez C."/>
        </authorList>
    </citation>
    <scope>NUCLEOTIDE SEQUENCE</scope>
</reference>
<protein>
    <recommendedName>
        <fullName evidence="2">Ig-like domain-containing protein</fullName>
    </recommendedName>
</protein>
<evidence type="ECO:0000259" key="2">
    <source>
        <dbReference type="PROSITE" id="PS50835"/>
    </source>
</evidence>
<feature type="domain" description="Ig-like" evidence="2">
    <location>
        <begin position="21"/>
        <end position="91"/>
    </location>
</feature>
<dbReference type="AlphaFoldDB" id="A0A0E9XW38"/>
<dbReference type="PROSITE" id="PS50835">
    <property type="entry name" value="IG_LIKE"/>
    <property type="match status" value="1"/>
</dbReference>